<protein>
    <submittedName>
        <fullName evidence="7">Lipoprotein-like protein</fullName>
    </submittedName>
</protein>
<keyword evidence="4" id="KW-0788">Thiol protease</keyword>
<evidence type="ECO:0000313" key="8">
    <source>
        <dbReference type="Proteomes" id="UP000010809"/>
    </source>
</evidence>
<dbReference type="AlphaFoldDB" id="L0E033"/>
<dbReference type="PROSITE" id="PS51935">
    <property type="entry name" value="NLPC_P60"/>
    <property type="match status" value="1"/>
</dbReference>
<dbReference type="eggNOG" id="COG0791">
    <property type="taxonomic scope" value="Bacteria"/>
</dbReference>
<gene>
    <name evidence="7" type="primary">pgdS [H]</name>
    <name evidence="7" type="ordered locus">TVNIR_2970</name>
</gene>
<keyword evidence="8" id="KW-1185">Reference proteome</keyword>
<evidence type="ECO:0000256" key="3">
    <source>
        <dbReference type="ARBA" id="ARBA00022801"/>
    </source>
</evidence>
<keyword evidence="3" id="KW-0378">Hydrolase</keyword>
<dbReference type="InterPro" id="IPR000064">
    <property type="entry name" value="NLP_P60_dom"/>
</dbReference>
<evidence type="ECO:0000256" key="4">
    <source>
        <dbReference type="ARBA" id="ARBA00022807"/>
    </source>
</evidence>
<dbReference type="STRING" id="1255043.TVNIR_2970"/>
<dbReference type="GO" id="GO:0006508">
    <property type="term" value="P:proteolysis"/>
    <property type="evidence" value="ECO:0007669"/>
    <property type="project" value="UniProtKB-KW"/>
</dbReference>
<dbReference type="GO" id="GO:0008234">
    <property type="term" value="F:cysteine-type peptidase activity"/>
    <property type="evidence" value="ECO:0007669"/>
    <property type="project" value="UniProtKB-KW"/>
</dbReference>
<dbReference type="Gene3D" id="3.90.1720.10">
    <property type="entry name" value="endopeptidase domain like (from Nostoc punctiforme)"/>
    <property type="match status" value="1"/>
</dbReference>
<evidence type="ECO:0000256" key="1">
    <source>
        <dbReference type="ARBA" id="ARBA00007074"/>
    </source>
</evidence>
<proteinExistence type="inferred from homology"/>
<feature type="chain" id="PRO_5003941189" evidence="5">
    <location>
        <begin position="19"/>
        <end position="164"/>
    </location>
</feature>
<dbReference type="Pfam" id="PF00877">
    <property type="entry name" value="NLPC_P60"/>
    <property type="match status" value="1"/>
</dbReference>
<dbReference type="InterPro" id="IPR051202">
    <property type="entry name" value="Peptidase_C40"/>
</dbReference>
<dbReference type="KEGG" id="tni:TVNIR_2970"/>
<dbReference type="SUPFAM" id="SSF54001">
    <property type="entry name" value="Cysteine proteinases"/>
    <property type="match status" value="1"/>
</dbReference>
<dbReference type="PANTHER" id="PTHR47053">
    <property type="entry name" value="MUREIN DD-ENDOPEPTIDASE MEPH-RELATED"/>
    <property type="match status" value="1"/>
</dbReference>
<keyword evidence="2" id="KW-0645">Protease</keyword>
<dbReference type="Proteomes" id="UP000010809">
    <property type="component" value="Chromosome"/>
</dbReference>
<dbReference type="PATRIC" id="fig|1255043.3.peg.2996"/>
<sequence>MAATGPMGTLLLSLGLLAACVGSPAPGPADGAGTPSTDTGLARSEVVLAALGHLDAPYRYGGLDASGLDCSALVQRVYRQAGVEHVPRTTSEQARSARRIPPARAQPGDVLFFATRGNRIDHVGVFIGEGRFIHAPSSRGQVRIEPLASSYWQPRLRKAGHFFE</sequence>
<organism evidence="7 8">
    <name type="scientific">Thioalkalivibrio nitratireducens (strain DSM 14787 / UNIQEM 213 / ALEN2)</name>
    <dbReference type="NCBI Taxonomy" id="1255043"/>
    <lineage>
        <taxon>Bacteria</taxon>
        <taxon>Pseudomonadati</taxon>
        <taxon>Pseudomonadota</taxon>
        <taxon>Gammaproteobacteria</taxon>
        <taxon>Chromatiales</taxon>
        <taxon>Ectothiorhodospiraceae</taxon>
        <taxon>Thioalkalivibrio</taxon>
    </lineage>
</organism>
<evidence type="ECO:0000256" key="2">
    <source>
        <dbReference type="ARBA" id="ARBA00022670"/>
    </source>
</evidence>
<dbReference type="EMBL" id="CP003989">
    <property type="protein sequence ID" value="AGA34607.1"/>
    <property type="molecule type" value="Genomic_DNA"/>
</dbReference>
<accession>L0E033</accession>
<evidence type="ECO:0000256" key="5">
    <source>
        <dbReference type="SAM" id="SignalP"/>
    </source>
</evidence>
<keyword evidence="5" id="KW-0732">Signal</keyword>
<evidence type="ECO:0000259" key="6">
    <source>
        <dbReference type="PROSITE" id="PS51935"/>
    </source>
</evidence>
<reference evidence="7" key="1">
    <citation type="submission" date="2015-12" db="EMBL/GenBank/DDBJ databases">
        <authorList>
            <person name="Tikhonova T.V."/>
            <person name="Pavlov A.R."/>
            <person name="Beletsky A.V."/>
            <person name="Mardanov A.V."/>
            <person name="Sorokin D.Y."/>
            <person name="Ravin N.V."/>
            <person name="Popov V.O."/>
        </authorList>
    </citation>
    <scope>NUCLEOTIDE SEQUENCE</scope>
    <source>
        <strain evidence="7">DSM 14787</strain>
    </source>
</reference>
<feature type="signal peptide" evidence="5">
    <location>
        <begin position="1"/>
        <end position="18"/>
    </location>
</feature>
<feature type="domain" description="NlpC/P60" evidence="6">
    <location>
        <begin position="40"/>
        <end position="163"/>
    </location>
</feature>
<dbReference type="RefSeq" id="WP_015259715.1">
    <property type="nucleotide sequence ID" value="NC_019902.2"/>
</dbReference>
<comment type="similarity">
    <text evidence="1">Belongs to the peptidase C40 family.</text>
</comment>
<name>L0E033_THIND</name>
<evidence type="ECO:0000313" key="7">
    <source>
        <dbReference type="EMBL" id="AGA34607.1"/>
    </source>
</evidence>
<dbReference type="OrthoDB" id="9807055at2"/>
<dbReference type="InterPro" id="IPR038765">
    <property type="entry name" value="Papain-like_cys_pep_sf"/>
</dbReference>
<dbReference type="HOGENOM" id="CLU_016043_8_3_6"/>
<dbReference type="PANTHER" id="PTHR47053:SF1">
    <property type="entry name" value="MUREIN DD-ENDOPEPTIDASE MEPH-RELATED"/>
    <property type="match status" value="1"/>
</dbReference>